<dbReference type="Gene3D" id="3.40.50.300">
    <property type="entry name" value="P-loop containing nucleotide triphosphate hydrolases"/>
    <property type="match status" value="1"/>
</dbReference>
<dbReference type="GO" id="GO:0016887">
    <property type="term" value="F:ATP hydrolysis activity"/>
    <property type="evidence" value="ECO:0007669"/>
    <property type="project" value="InterPro"/>
</dbReference>
<evidence type="ECO:0000313" key="6">
    <source>
        <dbReference type="Proteomes" id="UP000215559"/>
    </source>
</evidence>
<dbReference type="GO" id="GO:0005886">
    <property type="term" value="C:plasma membrane"/>
    <property type="evidence" value="ECO:0007669"/>
    <property type="project" value="TreeGrafter"/>
</dbReference>
<dbReference type="PANTHER" id="PTHR45772">
    <property type="entry name" value="CONSERVED COMPONENT OF ABC TRANSPORTER FOR NATURAL AMINO ACIDS-RELATED"/>
    <property type="match status" value="1"/>
</dbReference>
<proteinExistence type="predicted"/>
<dbReference type="AlphaFoldDB" id="A0A235BS22"/>
<dbReference type="InterPro" id="IPR051120">
    <property type="entry name" value="ABC_AA/LPS_Transport"/>
</dbReference>
<dbReference type="GO" id="GO:0005524">
    <property type="term" value="F:ATP binding"/>
    <property type="evidence" value="ECO:0007669"/>
    <property type="project" value="UniProtKB-KW"/>
</dbReference>
<dbReference type="InterPro" id="IPR027417">
    <property type="entry name" value="P-loop_NTPase"/>
</dbReference>
<dbReference type="InterPro" id="IPR017871">
    <property type="entry name" value="ABC_transporter-like_CS"/>
</dbReference>
<dbReference type="SMART" id="SM00382">
    <property type="entry name" value="AAA"/>
    <property type="match status" value="1"/>
</dbReference>
<evidence type="ECO:0000259" key="4">
    <source>
        <dbReference type="PROSITE" id="PS50893"/>
    </source>
</evidence>
<evidence type="ECO:0000313" key="5">
    <source>
        <dbReference type="EMBL" id="OYD14996.1"/>
    </source>
</evidence>
<dbReference type="SUPFAM" id="SSF52540">
    <property type="entry name" value="P-loop containing nucleoside triphosphate hydrolases"/>
    <property type="match status" value="1"/>
</dbReference>
<organism evidence="5 6">
    <name type="scientific">candidate division WOR-3 bacterium JGI_Cruoil_03_51_56</name>
    <dbReference type="NCBI Taxonomy" id="1973747"/>
    <lineage>
        <taxon>Bacteria</taxon>
        <taxon>Bacteria division WOR-3</taxon>
    </lineage>
</organism>
<dbReference type="InterPro" id="IPR003593">
    <property type="entry name" value="AAA+_ATPase"/>
</dbReference>
<evidence type="ECO:0000256" key="2">
    <source>
        <dbReference type="ARBA" id="ARBA00022741"/>
    </source>
</evidence>
<evidence type="ECO:0000256" key="3">
    <source>
        <dbReference type="ARBA" id="ARBA00022840"/>
    </source>
</evidence>
<accession>A0A235BS22</accession>
<evidence type="ECO:0000256" key="1">
    <source>
        <dbReference type="ARBA" id="ARBA00022448"/>
    </source>
</evidence>
<dbReference type="EMBL" id="NOZP01000130">
    <property type="protein sequence ID" value="OYD14996.1"/>
    <property type="molecule type" value="Genomic_DNA"/>
</dbReference>
<sequence length="244" mass="26969">MNLIEIRNLRVILNGKRILDDLNMDIWDGHVHAVVGPNGAGKSTLAATVMGLSGYRDFEGDIRFDGRSVKHLSIDERARMGMTLAWQEPARFEGLTIRDFIRAGAKDKSETNIRKALNDVGISDEYLNRAVDKTLSGGERKKIELASIMAMSPRIVLLDEPDSGIDVASLKKILACIQLLKRKGSTVILITHSMTVLKEAEHAFLLCGGRIIDKGPVEEVAGYFKNECIPCDHQNKPDKTEGTE</sequence>
<feature type="domain" description="ABC transporter" evidence="4">
    <location>
        <begin position="4"/>
        <end position="233"/>
    </location>
</feature>
<dbReference type="InterPro" id="IPR003439">
    <property type="entry name" value="ABC_transporter-like_ATP-bd"/>
</dbReference>
<dbReference type="Pfam" id="PF00005">
    <property type="entry name" value="ABC_tran"/>
    <property type="match status" value="1"/>
</dbReference>
<dbReference type="PROSITE" id="PS00211">
    <property type="entry name" value="ABC_TRANSPORTER_1"/>
    <property type="match status" value="1"/>
</dbReference>
<dbReference type="PROSITE" id="PS50893">
    <property type="entry name" value="ABC_TRANSPORTER_2"/>
    <property type="match status" value="1"/>
</dbReference>
<reference evidence="5 6" key="1">
    <citation type="submission" date="2017-07" db="EMBL/GenBank/DDBJ databases">
        <title>Recovery of genomes from metagenomes via a dereplication, aggregation, and scoring strategy.</title>
        <authorList>
            <person name="Sieber C.M."/>
            <person name="Probst A.J."/>
            <person name="Sharrar A."/>
            <person name="Thomas B.C."/>
            <person name="Hess M."/>
            <person name="Tringe S.G."/>
            <person name="Banfield J.F."/>
        </authorList>
    </citation>
    <scope>NUCLEOTIDE SEQUENCE [LARGE SCALE GENOMIC DNA]</scope>
    <source>
        <strain evidence="5">JGI_Cruoil_03_51_56</strain>
    </source>
</reference>
<comment type="caution">
    <text evidence="5">The sequence shown here is derived from an EMBL/GenBank/DDBJ whole genome shotgun (WGS) entry which is preliminary data.</text>
</comment>
<name>A0A235BS22_UNCW3</name>
<gene>
    <name evidence="5" type="ORF">CH330_06875</name>
</gene>
<protein>
    <submittedName>
        <fullName evidence="5">ABC transporter ATP-binding protein</fullName>
    </submittedName>
</protein>
<keyword evidence="2" id="KW-0547">Nucleotide-binding</keyword>
<keyword evidence="1" id="KW-0813">Transport</keyword>
<dbReference type="Proteomes" id="UP000215559">
    <property type="component" value="Unassembled WGS sequence"/>
</dbReference>
<keyword evidence="3 5" id="KW-0067">ATP-binding</keyword>